<feature type="region of interest" description="Disordered" evidence="1">
    <location>
        <begin position="47"/>
        <end position="73"/>
    </location>
</feature>
<protein>
    <submittedName>
        <fullName evidence="2">Uncharacterized protein</fullName>
    </submittedName>
</protein>
<name>W2I298_PHYNI</name>
<gene>
    <name evidence="2" type="ORF">L916_18274</name>
</gene>
<proteinExistence type="predicted"/>
<feature type="compositionally biased region" description="Low complexity" evidence="1">
    <location>
        <begin position="62"/>
        <end position="73"/>
    </location>
</feature>
<sequence length="73" mass="8188">MGVNYARMEIQNQPLGGWSVDLWRQTCPCNYWFMFGSQGRDVLVNRKKRRRGDTGGAGPGGRPRFAGPALCIE</sequence>
<dbReference type="Proteomes" id="UP000053864">
    <property type="component" value="Unassembled WGS sequence"/>
</dbReference>
<evidence type="ECO:0000313" key="2">
    <source>
        <dbReference type="EMBL" id="ETL28349.1"/>
    </source>
</evidence>
<accession>W2I298</accession>
<dbReference type="AlphaFoldDB" id="W2I298"/>
<organism evidence="2">
    <name type="scientific">Phytophthora nicotianae</name>
    <name type="common">Potato buckeye rot agent</name>
    <name type="synonym">Phytophthora parasitica</name>
    <dbReference type="NCBI Taxonomy" id="4792"/>
    <lineage>
        <taxon>Eukaryota</taxon>
        <taxon>Sar</taxon>
        <taxon>Stramenopiles</taxon>
        <taxon>Oomycota</taxon>
        <taxon>Peronosporomycetes</taxon>
        <taxon>Peronosporales</taxon>
        <taxon>Peronosporaceae</taxon>
        <taxon>Phytophthora</taxon>
    </lineage>
</organism>
<dbReference type="EMBL" id="KI675775">
    <property type="protein sequence ID" value="ETL28349.1"/>
    <property type="molecule type" value="Genomic_DNA"/>
</dbReference>
<reference evidence="2" key="1">
    <citation type="submission" date="2013-11" db="EMBL/GenBank/DDBJ databases">
        <title>The Genome Sequence of Phytophthora parasitica CJ05E6.</title>
        <authorList>
            <consortium name="The Broad Institute Genomics Platform"/>
            <person name="Russ C."/>
            <person name="Tyler B."/>
            <person name="Panabieres F."/>
            <person name="Shan W."/>
            <person name="Tripathy S."/>
            <person name="Grunwald N."/>
            <person name="Machado M."/>
            <person name="Johnson C.S."/>
            <person name="Arredondo F."/>
            <person name="Hong C."/>
            <person name="Coffey M."/>
            <person name="Young S.K."/>
            <person name="Zeng Q."/>
            <person name="Gargeya S."/>
            <person name="Fitzgerald M."/>
            <person name="Abouelleil A."/>
            <person name="Alvarado L."/>
            <person name="Chapman S.B."/>
            <person name="Gainer-Dewar J."/>
            <person name="Goldberg J."/>
            <person name="Griggs A."/>
            <person name="Gujja S."/>
            <person name="Hansen M."/>
            <person name="Howarth C."/>
            <person name="Imamovic A."/>
            <person name="Ireland A."/>
            <person name="Larimer J."/>
            <person name="McCowan C."/>
            <person name="Murphy C."/>
            <person name="Pearson M."/>
            <person name="Poon T.W."/>
            <person name="Priest M."/>
            <person name="Roberts A."/>
            <person name="Saif S."/>
            <person name="Shea T."/>
            <person name="Sykes S."/>
            <person name="Wortman J."/>
            <person name="Nusbaum C."/>
            <person name="Birren B."/>
        </authorList>
    </citation>
    <scope>NUCLEOTIDE SEQUENCE [LARGE SCALE GENOMIC DNA]</scope>
    <source>
        <strain evidence="2">CJ05E6</strain>
    </source>
</reference>
<evidence type="ECO:0000256" key="1">
    <source>
        <dbReference type="SAM" id="MobiDB-lite"/>
    </source>
</evidence>